<dbReference type="InterPro" id="IPR024516">
    <property type="entry name" value="Mce_C"/>
</dbReference>
<keyword evidence="1" id="KW-0812">Transmembrane</keyword>
<accession>A0ABW1ABH4</accession>
<sequence length="353" mass="37946">MALRSFRDRNRIVVGLVSAGSLLALVASVYVVGTRGLLQDRYTVTGVFAETGGLRAGDEVRVAGIRAGEVTAVRPDYGRARVLATWKVDAGVDLGPATRAEVKVANVLGGRYLRLSGPVTTPHLADLPEGRRRIPLERTGTPTTVNDVLNESTNTITRLDSHSINRIMAELGEVDPHDRARLGRTLGNLADLARTVNDSDPQIDKLLTNGERVLDLARSKDRQLSQLLANVQIMLDELRRRRQELSTFLGAGGSTVAAMTRLIDEQQRRLVTVIDDLRGTLGTLRPTTGDFNQLLAWAGPTLSGLSAAGGNGPWLEVLATGLGPLSPQDLAELARQLPDARRAQAKATQGGRP</sequence>
<evidence type="ECO:0000313" key="5">
    <source>
        <dbReference type="Proteomes" id="UP001596074"/>
    </source>
</evidence>
<dbReference type="InterPro" id="IPR052336">
    <property type="entry name" value="MlaD_Phospholipid_Transporter"/>
</dbReference>
<dbReference type="PANTHER" id="PTHR33371">
    <property type="entry name" value="INTERMEMBRANE PHOSPHOLIPID TRANSPORT SYSTEM BINDING PROTEIN MLAD-RELATED"/>
    <property type="match status" value="1"/>
</dbReference>
<name>A0ABW1ABH4_9ACTN</name>
<dbReference type="Pfam" id="PF02470">
    <property type="entry name" value="MlaD"/>
    <property type="match status" value="1"/>
</dbReference>
<keyword evidence="1" id="KW-1133">Transmembrane helix</keyword>
<dbReference type="EMBL" id="JBHSON010000069">
    <property type="protein sequence ID" value="MFC5751439.1"/>
    <property type="molecule type" value="Genomic_DNA"/>
</dbReference>
<evidence type="ECO:0000256" key="1">
    <source>
        <dbReference type="SAM" id="Phobius"/>
    </source>
</evidence>
<organism evidence="4 5">
    <name type="scientific">Actinomadura rugatobispora</name>
    <dbReference type="NCBI Taxonomy" id="1994"/>
    <lineage>
        <taxon>Bacteria</taxon>
        <taxon>Bacillati</taxon>
        <taxon>Actinomycetota</taxon>
        <taxon>Actinomycetes</taxon>
        <taxon>Streptosporangiales</taxon>
        <taxon>Thermomonosporaceae</taxon>
        <taxon>Actinomadura</taxon>
    </lineage>
</organism>
<gene>
    <name evidence="4" type="ORF">ACFPZN_37970</name>
</gene>
<feature type="domain" description="Mce/MlaD" evidence="2">
    <location>
        <begin position="41"/>
        <end position="116"/>
    </location>
</feature>
<dbReference type="RefSeq" id="WP_378287354.1">
    <property type="nucleotide sequence ID" value="NZ_JBHSON010000069.1"/>
</dbReference>
<dbReference type="PANTHER" id="PTHR33371:SF18">
    <property type="entry name" value="MCE-FAMILY PROTEIN MCE3C"/>
    <property type="match status" value="1"/>
</dbReference>
<protein>
    <submittedName>
        <fullName evidence="4">MlaD family protein</fullName>
    </submittedName>
</protein>
<dbReference type="InterPro" id="IPR003399">
    <property type="entry name" value="Mce/MlaD"/>
</dbReference>
<evidence type="ECO:0000259" key="3">
    <source>
        <dbReference type="Pfam" id="PF11887"/>
    </source>
</evidence>
<keyword evidence="5" id="KW-1185">Reference proteome</keyword>
<comment type="caution">
    <text evidence="4">The sequence shown here is derived from an EMBL/GenBank/DDBJ whole genome shotgun (WGS) entry which is preliminary data.</text>
</comment>
<evidence type="ECO:0000259" key="2">
    <source>
        <dbReference type="Pfam" id="PF02470"/>
    </source>
</evidence>
<feature type="domain" description="Mammalian cell entry C-terminal" evidence="3">
    <location>
        <begin position="133"/>
        <end position="296"/>
    </location>
</feature>
<dbReference type="Pfam" id="PF11887">
    <property type="entry name" value="Mce4_CUP1"/>
    <property type="match status" value="1"/>
</dbReference>
<feature type="transmembrane region" description="Helical" evidence="1">
    <location>
        <begin position="12"/>
        <end position="33"/>
    </location>
</feature>
<dbReference type="Proteomes" id="UP001596074">
    <property type="component" value="Unassembled WGS sequence"/>
</dbReference>
<proteinExistence type="predicted"/>
<reference evidence="5" key="1">
    <citation type="journal article" date="2019" name="Int. J. Syst. Evol. Microbiol.">
        <title>The Global Catalogue of Microorganisms (GCM) 10K type strain sequencing project: providing services to taxonomists for standard genome sequencing and annotation.</title>
        <authorList>
            <consortium name="The Broad Institute Genomics Platform"/>
            <consortium name="The Broad Institute Genome Sequencing Center for Infectious Disease"/>
            <person name="Wu L."/>
            <person name="Ma J."/>
        </authorList>
    </citation>
    <scope>NUCLEOTIDE SEQUENCE [LARGE SCALE GENOMIC DNA]</scope>
    <source>
        <strain evidence="5">KCTC 42087</strain>
    </source>
</reference>
<keyword evidence="1" id="KW-0472">Membrane</keyword>
<dbReference type="InterPro" id="IPR005693">
    <property type="entry name" value="Mce"/>
</dbReference>
<dbReference type="NCBIfam" id="TIGR00996">
    <property type="entry name" value="Mtu_fam_mce"/>
    <property type="match status" value="1"/>
</dbReference>
<evidence type="ECO:0000313" key="4">
    <source>
        <dbReference type="EMBL" id="MFC5751439.1"/>
    </source>
</evidence>